<dbReference type="Proteomes" id="UP000183567">
    <property type="component" value="Unassembled WGS sequence"/>
</dbReference>
<accession>A0A1J8PGI5</accession>
<dbReference type="OrthoDB" id="2675275at2759"/>
<evidence type="ECO:0000313" key="1">
    <source>
        <dbReference type="EMBL" id="OJA08109.1"/>
    </source>
</evidence>
<gene>
    <name evidence="1" type="ORF">AZE42_08041</name>
</gene>
<dbReference type="AlphaFoldDB" id="A0A1J8PGI5"/>
<dbReference type="EMBL" id="LVVM01006431">
    <property type="protein sequence ID" value="OJA08109.1"/>
    <property type="molecule type" value="Genomic_DNA"/>
</dbReference>
<reference evidence="1 2" key="1">
    <citation type="submission" date="2016-03" db="EMBL/GenBank/DDBJ databases">
        <title>Comparative genomics of the ectomycorrhizal sister species Rhizopogon vinicolor and Rhizopogon vesiculosus (Basidiomycota: Boletales) reveals a divergence of the mating type B locus.</title>
        <authorList>
            <person name="Mujic A.B."/>
            <person name="Kuo A."/>
            <person name="Tritt A."/>
            <person name="Lipzen A."/>
            <person name="Chen C."/>
            <person name="Johnson J."/>
            <person name="Sharma A."/>
            <person name="Barry K."/>
            <person name="Grigoriev I.V."/>
            <person name="Spatafora J.W."/>
        </authorList>
    </citation>
    <scope>NUCLEOTIDE SEQUENCE [LARGE SCALE GENOMIC DNA]</scope>
    <source>
        <strain evidence="1 2">AM-OR11-056</strain>
    </source>
</reference>
<comment type="caution">
    <text evidence="1">The sequence shown here is derived from an EMBL/GenBank/DDBJ whole genome shotgun (WGS) entry which is preliminary data.</text>
</comment>
<protein>
    <submittedName>
        <fullName evidence="1">Uncharacterized protein</fullName>
    </submittedName>
</protein>
<organism evidence="1 2">
    <name type="scientific">Rhizopogon vesiculosus</name>
    <dbReference type="NCBI Taxonomy" id="180088"/>
    <lineage>
        <taxon>Eukaryota</taxon>
        <taxon>Fungi</taxon>
        <taxon>Dikarya</taxon>
        <taxon>Basidiomycota</taxon>
        <taxon>Agaricomycotina</taxon>
        <taxon>Agaricomycetes</taxon>
        <taxon>Agaricomycetidae</taxon>
        <taxon>Boletales</taxon>
        <taxon>Suillineae</taxon>
        <taxon>Rhizopogonaceae</taxon>
        <taxon>Rhizopogon</taxon>
    </lineage>
</organism>
<name>A0A1J8PGI5_9AGAM</name>
<sequence length="191" mass="21374">MGADQLPRLHATALHIAAFLSMDSMDSSRYDESFSHAVLNSICSSLPSDHTIQSEDDIQFANAIGLLNFTKWPEGSNLKTCLLSKIQLLILRVLPTPNVDNLRRCAPYCNALVHFLGADQPPCLHVTALRITRTIRKDLVELSVARVDTLVRCNGLSQALLTIFIYADSKENSLIVYRDLHFFHPCKAPWL</sequence>
<proteinExistence type="predicted"/>
<evidence type="ECO:0000313" key="2">
    <source>
        <dbReference type="Proteomes" id="UP000183567"/>
    </source>
</evidence>
<keyword evidence="2" id="KW-1185">Reference proteome</keyword>